<evidence type="ECO:0000259" key="4">
    <source>
        <dbReference type="Pfam" id="PF01494"/>
    </source>
</evidence>
<keyword evidence="5" id="KW-0614">Plasmid</keyword>
<dbReference type="InterPro" id="IPR002938">
    <property type="entry name" value="FAD-bd"/>
</dbReference>
<organism evidence="5">
    <name type="scientific">Deinococcus sonorensis KR-87</name>
    <dbReference type="NCBI Taxonomy" id="694439"/>
    <lineage>
        <taxon>Bacteria</taxon>
        <taxon>Thermotogati</taxon>
        <taxon>Deinococcota</taxon>
        <taxon>Deinococci</taxon>
        <taxon>Deinococcales</taxon>
        <taxon>Deinococcaceae</taxon>
        <taxon>Deinococcus</taxon>
    </lineage>
</organism>
<dbReference type="GO" id="GO:0016709">
    <property type="term" value="F:oxidoreductase activity, acting on paired donors, with incorporation or reduction of molecular oxygen, NAD(P)H as one donor, and incorporation of one atom of oxygen"/>
    <property type="evidence" value="ECO:0007669"/>
    <property type="project" value="UniProtKB-ARBA"/>
</dbReference>
<geneLocation type="plasmid" evidence="5">
    <name>pDson03</name>
</geneLocation>
<name>A0AAU7U7I3_9DEIO</name>
<evidence type="ECO:0000256" key="2">
    <source>
        <dbReference type="ARBA" id="ARBA00022630"/>
    </source>
</evidence>
<dbReference type="PRINTS" id="PR00420">
    <property type="entry name" value="RNGMNOXGNASE"/>
</dbReference>
<dbReference type="PANTHER" id="PTHR43004">
    <property type="entry name" value="TRK SYSTEM POTASSIUM UPTAKE PROTEIN"/>
    <property type="match status" value="1"/>
</dbReference>
<keyword evidence="2" id="KW-0285">Flavoprotein</keyword>
<reference evidence="5" key="1">
    <citation type="submission" date="2024-06" db="EMBL/GenBank/DDBJ databases">
        <title>Draft Genome Sequence of Deinococcus sonorensis Type Strain KR-87, a Biofilm Producing Representative of the Genus Deinococcus.</title>
        <authorList>
            <person name="Boren L.S."/>
            <person name="Grosso R.A."/>
            <person name="Hugenberg-Cox A.N."/>
            <person name="Hill J.T.E."/>
            <person name="Albert C.M."/>
            <person name="Tuohy J.M."/>
        </authorList>
    </citation>
    <scope>NUCLEOTIDE SEQUENCE</scope>
    <source>
        <strain evidence="5">KR-87</strain>
        <plasmid evidence="5">pDson03</plasmid>
    </source>
</reference>
<keyword evidence="3" id="KW-0274">FAD</keyword>
<dbReference type="Pfam" id="PF01494">
    <property type="entry name" value="FAD_binding_3"/>
    <property type="match status" value="1"/>
</dbReference>
<dbReference type="KEGG" id="dsc:ABOD76_04870"/>
<evidence type="ECO:0000256" key="3">
    <source>
        <dbReference type="ARBA" id="ARBA00022827"/>
    </source>
</evidence>
<dbReference type="Gene3D" id="3.50.50.60">
    <property type="entry name" value="FAD/NAD(P)-binding domain"/>
    <property type="match status" value="1"/>
</dbReference>
<gene>
    <name evidence="5" type="ORF">ABOD76_04870</name>
</gene>
<protein>
    <submittedName>
        <fullName evidence="5">FAD-dependent monooxygenase</fullName>
    </submittedName>
</protein>
<dbReference type="InterPro" id="IPR050641">
    <property type="entry name" value="RIFMO-like"/>
</dbReference>
<accession>A0AAU7U7I3</accession>
<proteinExistence type="predicted"/>
<evidence type="ECO:0000256" key="1">
    <source>
        <dbReference type="ARBA" id="ARBA00001974"/>
    </source>
</evidence>
<dbReference type="Gene3D" id="3.30.70.2450">
    <property type="match status" value="1"/>
</dbReference>
<keyword evidence="5" id="KW-0503">Monooxygenase</keyword>
<dbReference type="SUPFAM" id="SSF51905">
    <property type="entry name" value="FAD/NAD(P)-binding domain"/>
    <property type="match status" value="1"/>
</dbReference>
<keyword evidence="5" id="KW-0560">Oxidoreductase</keyword>
<dbReference type="EMBL" id="CP158298">
    <property type="protein sequence ID" value="XBV84023.1"/>
    <property type="molecule type" value="Genomic_DNA"/>
</dbReference>
<dbReference type="AlphaFoldDB" id="A0AAU7U7I3"/>
<feature type="domain" description="FAD-binding" evidence="4">
    <location>
        <begin position="5"/>
        <end position="339"/>
    </location>
</feature>
<evidence type="ECO:0000313" key="5">
    <source>
        <dbReference type="EMBL" id="XBV84023.1"/>
    </source>
</evidence>
<dbReference type="GO" id="GO:0071949">
    <property type="term" value="F:FAD binding"/>
    <property type="evidence" value="ECO:0007669"/>
    <property type="project" value="InterPro"/>
</dbReference>
<dbReference type="InterPro" id="IPR036188">
    <property type="entry name" value="FAD/NAD-bd_sf"/>
</dbReference>
<sequence length="516" mass="56548">MTRTTDVLISGAGPTGLFLALWLTRLGVQVRIADPKPGPVQETRAIAVQARTLEFYDQLGLGDDAMARGRHFDRLNLFVRGQLRGAVRLHGVGRGLTPHPYLYILTQDQNEALLAQHLARLGVTVDWNTEVTTFTQDRGGVTATLEHGGQRETVHARYAAGCDGARSAVRHALGIPLSGGTYAQRFYVADLTLSGQVREGDVNLSLDDDHFLAFFPMPEPHRHRVVGQLSRDAPQDATFEAVRGELEANGLARVERLHWFSTYRVHHRVADRFRAGRAFLLGDAAHVHTPVGGQGMNTGLGDAANLAWKLAQAIHGGAAEALLDTYEPERRPFAVSLVNTTDRVFSGIVQNGPAARFVRLTVLPSVLPLLTRAEVVRRLLFLTVSQTRLHYPASPLSQGAVGRVRGGQRLPWVPQADGRSNFDRLRSLSWQVHTYGPPAPDVLSWCAQQALPLHVFPTTSASRRAGLDPLGIYLMRPDGYVGLALPTFDRAALDRYVARWVHVPPPAPAARHARPS</sequence>
<comment type="cofactor">
    <cofactor evidence="1">
        <name>FAD</name>
        <dbReference type="ChEBI" id="CHEBI:57692"/>
    </cofactor>
</comment>
<dbReference type="RefSeq" id="WP_350241979.1">
    <property type="nucleotide sequence ID" value="NZ_CP158298.1"/>
</dbReference>
<dbReference type="PANTHER" id="PTHR43004:SF19">
    <property type="entry name" value="BINDING MONOOXYGENASE, PUTATIVE (JCVI)-RELATED"/>
    <property type="match status" value="1"/>
</dbReference>